<feature type="transmembrane region" description="Helical" evidence="5">
    <location>
        <begin position="341"/>
        <end position="366"/>
    </location>
</feature>
<keyword evidence="4 5" id="KW-0472">Membrane</keyword>
<evidence type="ECO:0000256" key="4">
    <source>
        <dbReference type="ARBA" id="ARBA00023136"/>
    </source>
</evidence>
<organism evidence="7 8">
    <name type="scientific">Cladonia borealis</name>
    <dbReference type="NCBI Taxonomy" id="184061"/>
    <lineage>
        <taxon>Eukaryota</taxon>
        <taxon>Fungi</taxon>
        <taxon>Dikarya</taxon>
        <taxon>Ascomycota</taxon>
        <taxon>Pezizomycotina</taxon>
        <taxon>Lecanoromycetes</taxon>
        <taxon>OSLEUM clade</taxon>
        <taxon>Lecanoromycetidae</taxon>
        <taxon>Lecanorales</taxon>
        <taxon>Lecanorineae</taxon>
        <taxon>Cladoniaceae</taxon>
        <taxon>Cladonia</taxon>
    </lineage>
</organism>
<sequence>MAIPLLTRRRRLAPWVCILFAFLANLARRQVQIPLLRICELRACRAYSAKHDPSVIGGDGNVDDCLCKTKEIQSHLAYVIGVIEVLQIVIELVELIPFGILSDKYSRKLFLFLFSFSMEASSGWIMADKNVWILLGPVIASSTASISLWLPLWISIAVSCLAGLTVALLPDTRPVHHVKGQDEPVQQEPTETEALLDQIDNNSSEEMSPHPRDQGLIGLIREVKAKLSTKAQGLRLSLKTSRNFRLGLSILLVTQVGASNTVILSQYISVRYGWTLVQAGYLFYVKAVAMLLLYIVIIPVGLKYLTGKRNFSTAAANLTGTKISIVSLCIGALAISLSVDIWMFIPAIVVYVYGNGLGLFILSLLTSPEFGDTEEQNHAKTYSSVQLVEACGTLLSVPILTAALAAGINIGGIGLGMPFLLCALSYFIVGFIVWNLKVQDYKTQPLGDTSLQD</sequence>
<dbReference type="PANTHER" id="PTHR23507:SF8">
    <property type="entry name" value="MFS GENERAL SUBSTRATE TRANSPORTER"/>
    <property type="match status" value="1"/>
</dbReference>
<dbReference type="InterPro" id="IPR036259">
    <property type="entry name" value="MFS_trans_sf"/>
</dbReference>
<dbReference type="Proteomes" id="UP001166286">
    <property type="component" value="Unassembled WGS sequence"/>
</dbReference>
<gene>
    <name evidence="7" type="ORF">JMJ35_010288</name>
</gene>
<dbReference type="AlphaFoldDB" id="A0AA39QQG7"/>
<feature type="transmembrane region" description="Helical" evidence="5">
    <location>
        <begin position="387"/>
        <end position="410"/>
    </location>
</feature>
<feature type="transmembrane region" description="Helical" evidence="5">
    <location>
        <begin position="416"/>
        <end position="436"/>
    </location>
</feature>
<feature type="transmembrane region" description="Helical" evidence="5">
    <location>
        <begin position="281"/>
        <end position="302"/>
    </location>
</feature>
<evidence type="ECO:0000256" key="3">
    <source>
        <dbReference type="ARBA" id="ARBA00022989"/>
    </source>
</evidence>
<feature type="transmembrane region" description="Helical" evidence="5">
    <location>
        <begin position="109"/>
        <end position="126"/>
    </location>
</feature>
<proteinExistence type="predicted"/>
<evidence type="ECO:0000313" key="8">
    <source>
        <dbReference type="Proteomes" id="UP001166286"/>
    </source>
</evidence>
<dbReference type="EMBL" id="JAFEKC020000024">
    <property type="protein sequence ID" value="KAK0507250.1"/>
    <property type="molecule type" value="Genomic_DNA"/>
</dbReference>
<comment type="caution">
    <text evidence="7">The sequence shown here is derived from an EMBL/GenBank/DDBJ whole genome shotgun (WGS) entry which is preliminary data.</text>
</comment>
<evidence type="ECO:0000313" key="7">
    <source>
        <dbReference type="EMBL" id="KAK0507250.1"/>
    </source>
</evidence>
<feature type="transmembrane region" description="Helical" evidence="5">
    <location>
        <begin position="146"/>
        <end position="169"/>
    </location>
</feature>
<evidence type="ECO:0000256" key="1">
    <source>
        <dbReference type="ARBA" id="ARBA00004141"/>
    </source>
</evidence>
<evidence type="ECO:0000256" key="6">
    <source>
        <dbReference type="SAM" id="SignalP"/>
    </source>
</evidence>
<feature type="chain" id="PRO_5041447318" description="MFS transporter" evidence="6">
    <location>
        <begin position="30"/>
        <end position="453"/>
    </location>
</feature>
<dbReference type="GO" id="GO:0022857">
    <property type="term" value="F:transmembrane transporter activity"/>
    <property type="evidence" value="ECO:0007669"/>
    <property type="project" value="TreeGrafter"/>
</dbReference>
<feature type="signal peptide" evidence="6">
    <location>
        <begin position="1"/>
        <end position="29"/>
    </location>
</feature>
<feature type="transmembrane region" description="Helical" evidence="5">
    <location>
        <begin position="314"/>
        <end position="335"/>
    </location>
</feature>
<keyword evidence="6" id="KW-0732">Signal</keyword>
<dbReference type="GO" id="GO:0016020">
    <property type="term" value="C:membrane"/>
    <property type="evidence" value="ECO:0007669"/>
    <property type="project" value="UniProtKB-SubCell"/>
</dbReference>
<keyword evidence="2 5" id="KW-0812">Transmembrane</keyword>
<dbReference type="PANTHER" id="PTHR23507">
    <property type="entry name" value="ZGC:174356"/>
    <property type="match status" value="1"/>
</dbReference>
<keyword evidence="3 5" id="KW-1133">Transmembrane helix</keyword>
<name>A0AA39QQG7_9LECA</name>
<dbReference type="SUPFAM" id="SSF103473">
    <property type="entry name" value="MFS general substrate transporter"/>
    <property type="match status" value="1"/>
</dbReference>
<evidence type="ECO:0000256" key="5">
    <source>
        <dbReference type="SAM" id="Phobius"/>
    </source>
</evidence>
<dbReference type="Gene3D" id="1.20.1250.20">
    <property type="entry name" value="MFS general substrate transporter like domains"/>
    <property type="match status" value="1"/>
</dbReference>
<protein>
    <recommendedName>
        <fullName evidence="9">MFS transporter</fullName>
    </recommendedName>
</protein>
<evidence type="ECO:0008006" key="9">
    <source>
        <dbReference type="Google" id="ProtNLM"/>
    </source>
</evidence>
<evidence type="ECO:0000256" key="2">
    <source>
        <dbReference type="ARBA" id="ARBA00022692"/>
    </source>
</evidence>
<reference evidence="7" key="1">
    <citation type="submission" date="2023-03" db="EMBL/GenBank/DDBJ databases">
        <title>Complete genome of Cladonia borealis.</title>
        <authorList>
            <person name="Park H."/>
        </authorList>
    </citation>
    <scope>NUCLEOTIDE SEQUENCE</scope>
    <source>
        <strain evidence="7">ANT050790</strain>
    </source>
</reference>
<feature type="transmembrane region" description="Helical" evidence="5">
    <location>
        <begin position="246"/>
        <end position="269"/>
    </location>
</feature>
<accession>A0AA39QQG7</accession>
<keyword evidence="8" id="KW-1185">Reference proteome</keyword>
<comment type="subcellular location">
    <subcellularLocation>
        <location evidence="1">Membrane</location>
        <topology evidence="1">Multi-pass membrane protein</topology>
    </subcellularLocation>
</comment>